<protein>
    <submittedName>
        <fullName evidence="3">Lin0512 family protein</fullName>
    </submittedName>
</protein>
<evidence type="ECO:0000313" key="4">
    <source>
        <dbReference type="Proteomes" id="UP001056425"/>
    </source>
</evidence>
<dbReference type="EMBL" id="CP080572">
    <property type="protein sequence ID" value="USH00065.1"/>
    <property type="molecule type" value="Genomic_DNA"/>
</dbReference>
<accession>A0A9E7MAV7</accession>
<dbReference type="PANTHER" id="PTHR34784">
    <property type="entry name" value="50S RIBOSOMAL PROTEIN L34"/>
    <property type="match status" value="1"/>
</dbReference>
<dbReference type="InterPro" id="IPR011719">
    <property type="entry name" value="CHP02058"/>
</dbReference>
<keyword evidence="2" id="KW-0342">GTP-binding</keyword>
<reference evidence="3 4" key="1">
    <citation type="submission" date="2021-08" db="EMBL/GenBank/DDBJ databases">
        <title>Thermococcus onnuriiensis IOH2.</title>
        <authorList>
            <person name="Park Y.-J."/>
        </authorList>
    </citation>
    <scope>NUCLEOTIDE SEQUENCE [LARGE SCALE GENOMIC DNA]</scope>
    <source>
        <strain evidence="3 4">IOH2</strain>
    </source>
</reference>
<organism evidence="3 4">
    <name type="scientific">Thermococcus argininiproducens</name>
    <dbReference type="NCBI Taxonomy" id="2866384"/>
    <lineage>
        <taxon>Archaea</taxon>
        <taxon>Methanobacteriati</taxon>
        <taxon>Methanobacteriota</taxon>
        <taxon>Thermococci</taxon>
        <taxon>Thermococcales</taxon>
        <taxon>Thermococcaceae</taxon>
        <taxon>Thermococcus</taxon>
    </lineage>
</organism>
<evidence type="ECO:0000256" key="2">
    <source>
        <dbReference type="ARBA" id="ARBA00023134"/>
    </source>
</evidence>
<keyword evidence="4" id="KW-1185">Reference proteome</keyword>
<dbReference type="PANTHER" id="PTHR34784:SF1">
    <property type="entry name" value="50S RIBOSOMAL PROTEIN L34"/>
    <property type="match status" value="1"/>
</dbReference>
<dbReference type="KEGG" id="thei:K1720_00835"/>
<dbReference type="NCBIfam" id="TIGR02058">
    <property type="entry name" value="lin0512_fam"/>
    <property type="match status" value="1"/>
</dbReference>
<dbReference type="AlphaFoldDB" id="A0A9E7MAV7"/>
<name>A0A9E7MAV7_9EURY</name>
<evidence type="ECO:0000256" key="1">
    <source>
        <dbReference type="ARBA" id="ARBA00022741"/>
    </source>
</evidence>
<proteinExistence type="predicted"/>
<keyword evidence="1" id="KW-0547">Nucleotide-binding</keyword>
<dbReference type="InterPro" id="IPR037103">
    <property type="entry name" value="Tubulin/FtsZ-like_C"/>
</dbReference>
<dbReference type="GO" id="GO:0005525">
    <property type="term" value="F:GTP binding"/>
    <property type="evidence" value="ECO:0007669"/>
    <property type="project" value="UniProtKB-KW"/>
</dbReference>
<dbReference type="GeneID" id="72776844"/>
<dbReference type="RefSeq" id="WP_251949338.1">
    <property type="nucleotide sequence ID" value="NZ_CP080572.1"/>
</dbReference>
<evidence type="ECO:0000313" key="3">
    <source>
        <dbReference type="EMBL" id="USH00065.1"/>
    </source>
</evidence>
<sequence length="123" mass="13565">MSEWKRYVIEMGMGIDQHGQDPTKAAIKAVKDAISRVCAVGLVELFDLNPQNIRIESIIGVPYPERVEIEKVKAAIPLECKKDVNIIEGGLKGPGIALKEFGDKTDEILIAVAFITIYVRRGT</sequence>
<dbReference type="Gene3D" id="3.30.1330.20">
    <property type="entry name" value="Tubulin/FtsZ, C-terminal domain"/>
    <property type="match status" value="1"/>
</dbReference>
<dbReference type="Proteomes" id="UP001056425">
    <property type="component" value="Chromosome"/>
</dbReference>
<dbReference type="Pfam" id="PF09585">
    <property type="entry name" value="Lin0512_fam"/>
    <property type="match status" value="1"/>
</dbReference>
<gene>
    <name evidence="3" type="ORF">K1720_00835</name>
</gene>